<feature type="region of interest" description="Disordered" evidence="1">
    <location>
        <begin position="1"/>
        <end position="27"/>
    </location>
</feature>
<feature type="region of interest" description="Disordered" evidence="1">
    <location>
        <begin position="46"/>
        <end position="72"/>
    </location>
</feature>
<name>A0ABN8WSS0_SACUV</name>
<feature type="compositionally biased region" description="Low complexity" evidence="1">
    <location>
        <begin position="204"/>
        <end position="230"/>
    </location>
</feature>
<proteinExistence type="predicted"/>
<keyword evidence="3" id="KW-1185">Reference proteome</keyword>
<evidence type="ECO:0000313" key="3">
    <source>
        <dbReference type="Proteomes" id="UP001162085"/>
    </source>
</evidence>
<feature type="region of interest" description="Disordered" evidence="1">
    <location>
        <begin position="449"/>
        <end position="471"/>
    </location>
</feature>
<dbReference type="Proteomes" id="UP001162085">
    <property type="component" value="Chromosome 2"/>
</dbReference>
<dbReference type="EMBL" id="OX365929">
    <property type="protein sequence ID" value="CAI4056599.1"/>
    <property type="molecule type" value="Genomic_DNA"/>
</dbReference>
<feature type="region of interest" description="Disordered" evidence="1">
    <location>
        <begin position="135"/>
        <end position="166"/>
    </location>
</feature>
<accession>A0ABN8WSS0</accession>
<feature type="region of interest" description="Disordered" evidence="1">
    <location>
        <begin position="198"/>
        <end position="241"/>
    </location>
</feature>
<sequence length="613" mass="70059">MESPYLSGQEDQSISERLIPRSNSTSNLFSLSSTFSKLNVRKDAEYNSFGPNKKRQIHRCGNGQDSMTRTNNFPMRSSSMTAAQRNNKTAFSTVKQRNSFHEGLNKDYYHQDQSQNPPNTAKMYRKLTPYQMQRSKMKTSFRFPNGEVFKPKPEGKNSTSSKKISLSSKNPFSFSFAQKGGSAPLENIPAQVLSAPNRESFQDTNSLNSSSSVPSTTKSSIASSSPISTVNTPTSCTESHDDGFENKTVTISYSFQNAVTETHNSHIEKLNMLNEKEIEPPTKSGPWDRKNKSNSGHRKNEYKKPSSRLSLGSVFKKLWSSSGKSNTKPNKKYPKKKLDASVDIADHFDELPDIENDIDLMDATLNSIEIDDDETLMDANSIFDDLLSKENNKYDSRQKQLEIRQKLHETAPNDHTDTFRRNMKENSINDALFDKTIIEDFSKLGEYIIDTRNQPPPRSTKRPSLDNNESARHFYSLPTDSRQPLFGTIHLPMNFRNDIVDRLRNDWEYIRFEDCENSSPKCSSNNVGAVSKPTKKKGVRFAEEVCLASTWSSNIYERANPEFIMNRHRLLWMTKVNPSMNKAMNEVKLELNYFKRNEMVVHKNSKCFTHYLI</sequence>
<feature type="compositionally biased region" description="Polar residues" evidence="1">
    <location>
        <begin position="63"/>
        <end position="72"/>
    </location>
</feature>
<organism evidence="2 3">
    <name type="scientific">Saccharomyces uvarum</name>
    <name type="common">Yeast</name>
    <name type="synonym">Saccharomyces bayanus var. uvarum</name>
    <dbReference type="NCBI Taxonomy" id="230603"/>
    <lineage>
        <taxon>Eukaryota</taxon>
        <taxon>Fungi</taxon>
        <taxon>Dikarya</taxon>
        <taxon>Ascomycota</taxon>
        <taxon>Saccharomycotina</taxon>
        <taxon>Saccharomycetes</taxon>
        <taxon>Saccharomycetales</taxon>
        <taxon>Saccharomycetaceae</taxon>
        <taxon>Saccharomyces</taxon>
    </lineage>
</organism>
<gene>
    <name evidence="2" type="primary">SUVZ02G2150</name>
    <name evidence="2" type="ORF">SUVZ_02G2150</name>
</gene>
<reference evidence="2" key="1">
    <citation type="submission" date="2022-10" db="EMBL/GenBank/DDBJ databases">
        <authorList>
            <person name="Byrne P K."/>
        </authorList>
    </citation>
    <scope>NUCLEOTIDE SEQUENCE</scope>
    <source>
        <strain evidence="2">ZP964</strain>
    </source>
</reference>
<evidence type="ECO:0000313" key="2">
    <source>
        <dbReference type="EMBL" id="CAI4056599.1"/>
    </source>
</evidence>
<protein>
    <submittedName>
        <fullName evidence="2">Uncharacterized protein</fullName>
    </submittedName>
</protein>
<feature type="compositionally biased region" description="Basic and acidic residues" evidence="1">
    <location>
        <begin position="278"/>
        <end position="291"/>
    </location>
</feature>
<evidence type="ECO:0000256" key="1">
    <source>
        <dbReference type="SAM" id="MobiDB-lite"/>
    </source>
</evidence>
<feature type="region of interest" description="Disordered" evidence="1">
    <location>
        <begin position="278"/>
        <end position="307"/>
    </location>
</feature>
<feature type="compositionally biased region" description="Low complexity" evidence="1">
    <location>
        <begin position="156"/>
        <end position="166"/>
    </location>
</feature>